<evidence type="ECO:0000313" key="3">
    <source>
        <dbReference type="Proteomes" id="UP001485459"/>
    </source>
</evidence>
<name>A0ABZ2YKY7_9BACT</name>
<gene>
    <name evidence="2" type="ORF">WJU16_19010</name>
</gene>
<keyword evidence="1" id="KW-0472">Membrane</keyword>
<keyword evidence="3" id="KW-1185">Reference proteome</keyword>
<feature type="transmembrane region" description="Helical" evidence="1">
    <location>
        <begin position="243"/>
        <end position="264"/>
    </location>
</feature>
<proteinExistence type="predicted"/>
<accession>A0ABZ2YKY7</accession>
<dbReference type="EMBL" id="CP149822">
    <property type="protein sequence ID" value="WZN40064.1"/>
    <property type="molecule type" value="Genomic_DNA"/>
</dbReference>
<reference evidence="3" key="1">
    <citation type="submission" date="2024-03" db="EMBL/GenBank/DDBJ databases">
        <title>Chitinophaga horti sp. nov., isolated from garden soil.</title>
        <authorList>
            <person name="Lee D.S."/>
            <person name="Han D.M."/>
            <person name="Baek J.H."/>
            <person name="Choi D.G."/>
            <person name="Jeon J.H."/>
            <person name="Jeon C.O."/>
        </authorList>
    </citation>
    <scope>NUCLEOTIDE SEQUENCE [LARGE SCALE GENOMIC DNA]</scope>
    <source>
        <strain evidence="3">GPA1</strain>
    </source>
</reference>
<protein>
    <recommendedName>
        <fullName evidence="4">Transglutaminase-like domain-containing protein</fullName>
    </recommendedName>
</protein>
<evidence type="ECO:0008006" key="4">
    <source>
        <dbReference type="Google" id="ProtNLM"/>
    </source>
</evidence>
<evidence type="ECO:0000256" key="1">
    <source>
        <dbReference type="SAM" id="Phobius"/>
    </source>
</evidence>
<sequence length="267" mass="30738">MKKKIFLVLFAAGLLLLCINIFGLFKSMRNPELYTLEHTIKNRIGDVKIKYPEIQEQLEKQPGESEHDYAVRINSVIHDGFAHYWKREGIDKFNMRVPVWENYLLFGASYVKPEKYERYEFTDYKKGLERGVGVCSGHSIVLKGYLLKNGIKAELLDVGGRHVVVRAELNDKTALILDPDFGVAVPHDTAALTADPELARAPYAQMAALYYPEAKEPYTTELMVDIFGKHKHVYNVNNPFEKFSYWAIWVIPFLLMAPYLVYLVGKR</sequence>
<keyword evidence="1" id="KW-0812">Transmembrane</keyword>
<dbReference type="RefSeq" id="WP_341835000.1">
    <property type="nucleotide sequence ID" value="NZ_CP149822.1"/>
</dbReference>
<organism evidence="2 3">
    <name type="scientific">Chitinophaga pollutisoli</name>
    <dbReference type="NCBI Taxonomy" id="3133966"/>
    <lineage>
        <taxon>Bacteria</taxon>
        <taxon>Pseudomonadati</taxon>
        <taxon>Bacteroidota</taxon>
        <taxon>Chitinophagia</taxon>
        <taxon>Chitinophagales</taxon>
        <taxon>Chitinophagaceae</taxon>
        <taxon>Chitinophaga</taxon>
    </lineage>
</organism>
<keyword evidence="1" id="KW-1133">Transmembrane helix</keyword>
<dbReference type="Proteomes" id="UP001485459">
    <property type="component" value="Chromosome"/>
</dbReference>
<evidence type="ECO:0000313" key="2">
    <source>
        <dbReference type="EMBL" id="WZN40064.1"/>
    </source>
</evidence>